<name>A0A915DNE5_9BILA</name>
<dbReference type="WBParaSite" id="jg21426">
    <property type="protein sequence ID" value="jg21426"/>
    <property type="gene ID" value="jg21426"/>
</dbReference>
<keyword evidence="1" id="KW-0472">Membrane</keyword>
<evidence type="ECO:0000313" key="2">
    <source>
        <dbReference type="Proteomes" id="UP000887574"/>
    </source>
</evidence>
<organism evidence="2 3">
    <name type="scientific">Ditylenchus dipsaci</name>
    <dbReference type="NCBI Taxonomy" id="166011"/>
    <lineage>
        <taxon>Eukaryota</taxon>
        <taxon>Metazoa</taxon>
        <taxon>Ecdysozoa</taxon>
        <taxon>Nematoda</taxon>
        <taxon>Chromadorea</taxon>
        <taxon>Rhabditida</taxon>
        <taxon>Tylenchina</taxon>
        <taxon>Tylenchomorpha</taxon>
        <taxon>Sphaerularioidea</taxon>
        <taxon>Anguinidae</taxon>
        <taxon>Anguininae</taxon>
        <taxon>Ditylenchus</taxon>
    </lineage>
</organism>
<sequence length="83" mass="9575">MKNIIKNVLFALASYCFCLYFYKWRISMCFQPMRSDLGMTCPFGLKSHIAVFTNMISLLQVAVVSSHADHLEDLSEIEYIDTN</sequence>
<evidence type="ECO:0000256" key="1">
    <source>
        <dbReference type="SAM" id="Phobius"/>
    </source>
</evidence>
<evidence type="ECO:0000313" key="3">
    <source>
        <dbReference type="WBParaSite" id="jg21426"/>
    </source>
</evidence>
<accession>A0A915DNE5</accession>
<dbReference type="Proteomes" id="UP000887574">
    <property type="component" value="Unplaced"/>
</dbReference>
<dbReference type="AlphaFoldDB" id="A0A915DNE5"/>
<keyword evidence="1" id="KW-0812">Transmembrane</keyword>
<proteinExistence type="predicted"/>
<reference evidence="3" key="1">
    <citation type="submission" date="2022-11" db="UniProtKB">
        <authorList>
            <consortium name="WormBaseParasite"/>
        </authorList>
    </citation>
    <scope>IDENTIFICATION</scope>
</reference>
<keyword evidence="2" id="KW-1185">Reference proteome</keyword>
<protein>
    <submittedName>
        <fullName evidence="3">Uncharacterized protein</fullName>
    </submittedName>
</protein>
<keyword evidence="1" id="KW-1133">Transmembrane helix</keyword>
<feature type="transmembrane region" description="Helical" evidence="1">
    <location>
        <begin position="7"/>
        <end position="24"/>
    </location>
</feature>